<gene>
    <name evidence="1" type="ORF">P8609_02065</name>
</gene>
<reference evidence="1 2" key="1">
    <citation type="submission" date="2023-04" db="EMBL/GenBank/DDBJ databases">
        <title>Lysobacter sp. strain UC isolated from soil sample.</title>
        <authorList>
            <person name="Choksket S."/>
            <person name="Harshvardhan F."/>
            <person name="Rana R."/>
            <person name="Patil P.B."/>
            <person name="Korpole S."/>
        </authorList>
    </citation>
    <scope>NUCLEOTIDE SEQUENCE [LARGE SCALE GENOMIC DNA]</scope>
    <source>
        <strain evidence="1 2">UC</strain>
    </source>
</reference>
<dbReference type="RefSeq" id="WP_309260929.1">
    <property type="nucleotide sequence ID" value="NZ_JARUHG010000001.1"/>
</dbReference>
<comment type="caution">
    <text evidence="1">The sequence shown here is derived from an EMBL/GenBank/DDBJ whole genome shotgun (WGS) entry which is preliminary data.</text>
</comment>
<dbReference type="Proteomes" id="UP001233535">
    <property type="component" value="Unassembled WGS sequence"/>
</dbReference>
<evidence type="ECO:0000313" key="2">
    <source>
        <dbReference type="Proteomes" id="UP001233535"/>
    </source>
</evidence>
<evidence type="ECO:0000313" key="1">
    <source>
        <dbReference type="EMBL" id="MDR0181752.1"/>
    </source>
</evidence>
<organism evidence="1 2">
    <name type="scientific">Lysobacter arvi</name>
    <dbReference type="NCBI Taxonomy" id="3038776"/>
    <lineage>
        <taxon>Bacteria</taxon>
        <taxon>Pseudomonadati</taxon>
        <taxon>Pseudomonadota</taxon>
        <taxon>Gammaproteobacteria</taxon>
        <taxon>Lysobacterales</taxon>
        <taxon>Lysobacteraceae</taxon>
        <taxon>Lysobacter</taxon>
    </lineage>
</organism>
<accession>A0ABU1C997</accession>
<proteinExistence type="predicted"/>
<name>A0ABU1C997_9GAMM</name>
<sequence>MHRLLNVAIAGGIHCAMTTDMDVAANPVDRYVECFQSCGAAAQAAGVSTEMLRRMRKRGYVTTRKRALIMARACSFRVDAIELLALSGVRRSPRGPRV</sequence>
<protein>
    <submittedName>
        <fullName evidence="1">Uncharacterized protein</fullName>
    </submittedName>
</protein>
<dbReference type="EMBL" id="JARUHG010000001">
    <property type="protein sequence ID" value="MDR0181752.1"/>
    <property type="molecule type" value="Genomic_DNA"/>
</dbReference>
<keyword evidence="2" id="KW-1185">Reference proteome</keyword>